<feature type="signal peptide" evidence="2">
    <location>
        <begin position="1"/>
        <end position="18"/>
    </location>
</feature>
<reference evidence="3 4" key="1">
    <citation type="submission" date="2013-04" db="EMBL/GenBank/DDBJ databases">
        <title>The Genome Sequence of Treponema medium ATCC 700293.</title>
        <authorList>
            <consortium name="The Broad Institute Genomics Platform"/>
            <person name="Earl A."/>
            <person name="Ward D."/>
            <person name="Feldgarden M."/>
            <person name="Gevers D."/>
            <person name="Leonetti C."/>
            <person name="Blanton J.M."/>
            <person name="Dewhirst F.E."/>
            <person name="Izard J."/>
            <person name="Walker B."/>
            <person name="Young S."/>
            <person name="Zeng Q."/>
            <person name="Gargeya S."/>
            <person name="Fitzgerald M."/>
            <person name="Haas B."/>
            <person name="Abouelleil A."/>
            <person name="Allen A.W."/>
            <person name="Alvarado L."/>
            <person name="Arachchi H.M."/>
            <person name="Berlin A.M."/>
            <person name="Chapman S.B."/>
            <person name="Gainer-Dewar J."/>
            <person name="Goldberg J."/>
            <person name="Griggs A."/>
            <person name="Gujja S."/>
            <person name="Hansen M."/>
            <person name="Howarth C."/>
            <person name="Imamovic A."/>
            <person name="Ireland A."/>
            <person name="Larimer J."/>
            <person name="McCowan C."/>
            <person name="Murphy C."/>
            <person name="Pearson M."/>
            <person name="Poon T.W."/>
            <person name="Priest M."/>
            <person name="Roberts A."/>
            <person name="Saif S."/>
            <person name="Shea T."/>
            <person name="Sisk P."/>
            <person name="Sykes S."/>
            <person name="Wortman J."/>
            <person name="Nusbaum C."/>
            <person name="Birren B."/>
        </authorList>
    </citation>
    <scope>NUCLEOTIDE SEQUENCE [LARGE SCALE GENOMIC DNA]</scope>
    <source>
        <strain evidence="3 4">ATCC 700293</strain>
    </source>
</reference>
<name>A0AA87NTT5_TREMD</name>
<feature type="compositionally biased region" description="Polar residues" evidence="1">
    <location>
        <begin position="145"/>
        <end position="154"/>
    </location>
</feature>
<feature type="compositionally biased region" description="Basic and acidic residues" evidence="1">
    <location>
        <begin position="38"/>
        <end position="50"/>
    </location>
</feature>
<keyword evidence="2" id="KW-0732">Signal</keyword>
<dbReference type="Proteomes" id="UP000014634">
    <property type="component" value="Unassembled WGS sequence"/>
</dbReference>
<dbReference type="AlphaFoldDB" id="A0AA87NTT5"/>
<feature type="compositionally biased region" description="Basic and acidic residues" evidence="1">
    <location>
        <begin position="68"/>
        <end position="80"/>
    </location>
</feature>
<feature type="compositionally biased region" description="Polar residues" evidence="1">
    <location>
        <begin position="51"/>
        <end position="67"/>
    </location>
</feature>
<protein>
    <submittedName>
        <fullName evidence="3">Uncharacterized protein</fullName>
    </submittedName>
</protein>
<accession>A0AA87NTT5</accession>
<feature type="chain" id="PRO_5041671900" evidence="2">
    <location>
        <begin position="19"/>
        <end position="534"/>
    </location>
</feature>
<evidence type="ECO:0000313" key="4">
    <source>
        <dbReference type="Proteomes" id="UP000014634"/>
    </source>
</evidence>
<evidence type="ECO:0000256" key="2">
    <source>
        <dbReference type="SAM" id="SignalP"/>
    </source>
</evidence>
<feature type="region of interest" description="Disordered" evidence="1">
    <location>
        <begin position="22"/>
        <end position="257"/>
    </location>
</feature>
<gene>
    <name evidence="3" type="ORF">HMPREF9195_00544</name>
</gene>
<feature type="compositionally biased region" description="Low complexity" evidence="1">
    <location>
        <begin position="199"/>
        <end position="218"/>
    </location>
</feature>
<evidence type="ECO:0000256" key="1">
    <source>
        <dbReference type="SAM" id="MobiDB-lite"/>
    </source>
</evidence>
<feature type="compositionally biased region" description="Polar residues" evidence="1">
    <location>
        <begin position="96"/>
        <end position="136"/>
    </location>
</feature>
<dbReference type="EMBL" id="ATFE01000003">
    <property type="protein sequence ID" value="EPF29830.1"/>
    <property type="molecule type" value="Genomic_DNA"/>
</dbReference>
<feature type="compositionally biased region" description="Polar residues" evidence="1">
    <location>
        <begin position="168"/>
        <end position="191"/>
    </location>
</feature>
<organism evidence="3 4">
    <name type="scientific">Treponema medium ATCC 700293</name>
    <dbReference type="NCBI Taxonomy" id="1125700"/>
    <lineage>
        <taxon>Bacteria</taxon>
        <taxon>Pseudomonadati</taxon>
        <taxon>Spirochaetota</taxon>
        <taxon>Spirochaetia</taxon>
        <taxon>Spirochaetales</taxon>
        <taxon>Treponemataceae</taxon>
        <taxon>Treponema</taxon>
    </lineage>
</organism>
<dbReference type="RefSeq" id="WP_016522525.1">
    <property type="nucleotide sequence ID" value="NZ_KE332517.1"/>
</dbReference>
<sequence>MKKTLLSFILFCLLIVAAGCKTAPTDKTPEPTPVETAKASDSDVQTENKSETMQNSTTTAMPSNSETVEPKKAEPQKAETKTPTSTQAPAQKVTPRKTTAQSGSTAKNMPQAKNSQTKPAKQGSAQQKTAKSNTPGASAKKTDTSKQSATTTPSKAPAKKSVQKETPQKTTAQSGSASKNKTATQAKNTQAKPAKQEPTQQKTAKSKATAKNNKQSASPEAAKKETSKSVSAKQGTADKAAPAKQPESKKAEAKTKETAAQTAAAQITDISWMIEQADASFVSKQHKGKGKIFVTMLAKYKGDLTAQDFKEAFFASPADVWGIDEQSAKGLMEINKKEKLLMLKHLSSGEGEGAAALGKWFASVTLAGQKPFEKELNVTGIGGKTVMEKKATKETAKKKVTPLIVPTAKAENEQQALTMPVIQSVSRDADTIEIIFSINDSRVKNAYFYFDVPGEEYYRDSGSMIDATGKPVNGCRSFSTDGRKCQYVLRKDATNKDWFGKATQCFLVVSDVNRVASPWEERHRTISAASRITK</sequence>
<proteinExistence type="predicted"/>
<evidence type="ECO:0000313" key="3">
    <source>
        <dbReference type="EMBL" id="EPF29830.1"/>
    </source>
</evidence>
<dbReference type="PROSITE" id="PS51257">
    <property type="entry name" value="PROKAR_LIPOPROTEIN"/>
    <property type="match status" value="1"/>
</dbReference>
<feature type="compositionally biased region" description="Basic and acidic residues" evidence="1">
    <location>
        <begin position="246"/>
        <end position="257"/>
    </location>
</feature>
<comment type="caution">
    <text evidence="3">The sequence shown here is derived from an EMBL/GenBank/DDBJ whole genome shotgun (WGS) entry which is preliminary data.</text>
</comment>